<evidence type="ECO:0000313" key="1">
    <source>
        <dbReference type="EMBL" id="SIR31104.1"/>
    </source>
</evidence>
<sequence length="73" mass="8351">MDYSQFVVGPLNRIGNRVTTNDTGFIFLQKDSNIDIMETGYDGIVTIFEKHSSRETGILPPQNVLFERKDTNR</sequence>
<name>A0A1N6ZW83_9EURY</name>
<dbReference type="EMBL" id="FTNO01000001">
    <property type="protein sequence ID" value="SIR31104.1"/>
    <property type="molecule type" value="Genomic_DNA"/>
</dbReference>
<protein>
    <submittedName>
        <fullName evidence="1">Uncharacterized protein</fullName>
    </submittedName>
</protein>
<reference evidence="2" key="1">
    <citation type="submission" date="2017-01" db="EMBL/GenBank/DDBJ databases">
        <authorList>
            <person name="Varghese N."/>
            <person name="Submissions S."/>
        </authorList>
    </citation>
    <scope>NUCLEOTIDE SEQUENCE [LARGE SCALE GENOMIC DNA]</scope>
    <source>
        <strain evidence="2">CGMCC 1.7737</strain>
    </source>
</reference>
<keyword evidence="2" id="KW-1185">Reference proteome</keyword>
<accession>A0A1N6ZW83</accession>
<dbReference type="Proteomes" id="UP000186914">
    <property type="component" value="Unassembled WGS sequence"/>
</dbReference>
<proteinExistence type="predicted"/>
<dbReference type="AlphaFoldDB" id="A0A1N6ZW83"/>
<organism evidence="1 2">
    <name type="scientific">Haladaptatus litoreus</name>
    <dbReference type="NCBI Taxonomy" id="553468"/>
    <lineage>
        <taxon>Archaea</taxon>
        <taxon>Methanobacteriati</taxon>
        <taxon>Methanobacteriota</taxon>
        <taxon>Stenosarchaea group</taxon>
        <taxon>Halobacteria</taxon>
        <taxon>Halobacteriales</taxon>
        <taxon>Haladaptataceae</taxon>
        <taxon>Haladaptatus</taxon>
    </lineage>
</organism>
<evidence type="ECO:0000313" key="2">
    <source>
        <dbReference type="Proteomes" id="UP000186914"/>
    </source>
</evidence>
<gene>
    <name evidence="1" type="ORF">SAMN05421858_2204</name>
</gene>